<reference evidence="3" key="2">
    <citation type="submission" date="2020-03" db="EMBL/GenBank/DDBJ databases">
        <title>Walnut 2.0.</title>
        <authorList>
            <person name="Marrano A."/>
            <person name="Britton M."/>
            <person name="Zimin A.V."/>
            <person name="Zaini P.A."/>
            <person name="Workman R."/>
            <person name="Puiu D."/>
            <person name="Bianco L."/>
            <person name="Allen B.J."/>
            <person name="Troggio M."/>
            <person name="Leslie C.A."/>
            <person name="Timp W."/>
            <person name="Dendekar A."/>
            <person name="Salzberg S.L."/>
            <person name="Neale D.B."/>
        </authorList>
    </citation>
    <scope>NUCLEOTIDE SEQUENCE</scope>
    <source>
        <tissue evidence="3">Leaves</tissue>
    </source>
</reference>
<evidence type="ECO:0000256" key="1">
    <source>
        <dbReference type="SAM" id="MobiDB-lite"/>
    </source>
</evidence>
<dbReference type="AlphaFoldDB" id="A0A834CU86"/>
<feature type="transmembrane region" description="Helical" evidence="2">
    <location>
        <begin position="71"/>
        <end position="89"/>
    </location>
</feature>
<proteinExistence type="predicted"/>
<comment type="caution">
    <text evidence="3">The sequence shown here is derived from an EMBL/GenBank/DDBJ whole genome shotgun (WGS) entry which is preliminary data.</text>
</comment>
<dbReference type="Gramene" id="Jr07_11880_p2">
    <property type="protein sequence ID" value="cds.Jr07_11880_p2"/>
    <property type="gene ID" value="Jr07_11880"/>
</dbReference>
<keyword evidence="2" id="KW-1133">Transmembrane helix</keyword>
<feature type="compositionally biased region" description="Low complexity" evidence="1">
    <location>
        <begin position="28"/>
        <end position="58"/>
    </location>
</feature>
<organism evidence="3 4">
    <name type="scientific">Juglans regia</name>
    <name type="common">English walnut</name>
    <dbReference type="NCBI Taxonomy" id="51240"/>
    <lineage>
        <taxon>Eukaryota</taxon>
        <taxon>Viridiplantae</taxon>
        <taxon>Streptophyta</taxon>
        <taxon>Embryophyta</taxon>
        <taxon>Tracheophyta</taxon>
        <taxon>Spermatophyta</taxon>
        <taxon>Magnoliopsida</taxon>
        <taxon>eudicotyledons</taxon>
        <taxon>Gunneridae</taxon>
        <taxon>Pentapetalae</taxon>
        <taxon>rosids</taxon>
        <taxon>fabids</taxon>
        <taxon>Fagales</taxon>
        <taxon>Juglandaceae</taxon>
        <taxon>Juglans</taxon>
    </lineage>
</organism>
<reference evidence="3" key="1">
    <citation type="submission" date="2015-10" db="EMBL/GenBank/DDBJ databases">
        <authorList>
            <person name="Martinez-Garcia P.J."/>
            <person name="Crepeau M.W."/>
            <person name="Puiu D."/>
            <person name="Gonzalez-Ibeas D."/>
            <person name="Whalen J."/>
            <person name="Stevens K."/>
            <person name="Paul R."/>
            <person name="Butterfield T."/>
            <person name="Britton M."/>
            <person name="Reagan R."/>
            <person name="Chakraborty S."/>
            <person name="Walawage S.L."/>
            <person name="Vasquez-Gross H.A."/>
            <person name="Cardeno C."/>
            <person name="Famula R."/>
            <person name="Pratt K."/>
            <person name="Kuruganti S."/>
            <person name="Aradhya M.K."/>
            <person name="Leslie C.A."/>
            <person name="Dandekar A.M."/>
            <person name="Salzberg S.L."/>
            <person name="Wegrzyn J.L."/>
            <person name="Langley C.H."/>
            <person name="Neale D.B."/>
        </authorList>
    </citation>
    <scope>NUCLEOTIDE SEQUENCE</scope>
    <source>
        <tissue evidence="3">Leaves</tissue>
    </source>
</reference>
<evidence type="ECO:0000313" key="4">
    <source>
        <dbReference type="Proteomes" id="UP000619265"/>
    </source>
</evidence>
<feature type="region of interest" description="Disordered" evidence="1">
    <location>
        <begin position="1"/>
        <end position="63"/>
    </location>
</feature>
<feature type="non-terminal residue" evidence="3">
    <location>
        <position position="1"/>
    </location>
</feature>
<keyword evidence="2" id="KW-0812">Transmembrane</keyword>
<sequence length="104" mass="10915">CQVEPRQKKKEETRRDKLGGCARGGGTRQLSGGRSSLSLRCGRSSGGLKSISPTSQQGGASGTSAGGCIRLYLMTCYGLLLLCWSLWLWSPCSAASLSSVAVPF</sequence>
<dbReference type="EMBL" id="LIHL02000007">
    <property type="protein sequence ID" value="KAF5464793.1"/>
    <property type="molecule type" value="Genomic_DNA"/>
</dbReference>
<evidence type="ECO:0000256" key="2">
    <source>
        <dbReference type="SAM" id="Phobius"/>
    </source>
</evidence>
<gene>
    <name evidence="3" type="ORF">F2P56_014845</name>
</gene>
<name>A0A834CU86_JUGRE</name>
<dbReference type="Proteomes" id="UP000619265">
    <property type="component" value="Unassembled WGS sequence"/>
</dbReference>
<protein>
    <submittedName>
        <fullName evidence="3">Uncharacterized protein</fullName>
    </submittedName>
</protein>
<accession>A0A834CU86</accession>
<evidence type="ECO:0000313" key="3">
    <source>
        <dbReference type="EMBL" id="KAF5464793.1"/>
    </source>
</evidence>
<keyword evidence="2" id="KW-0472">Membrane</keyword>
<feature type="non-terminal residue" evidence="3">
    <location>
        <position position="104"/>
    </location>
</feature>
<feature type="compositionally biased region" description="Basic and acidic residues" evidence="1">
    <location>
        <begin position="1"/>
        <end position="18"/>
    </location>
</feature>